<feature type="region of interest" description="Disordered" evidence="1">
    <location>
        <begin position="1"/>
        <end position="33"/>
    </location>
</feature>
<sequence length="296" mass="34667">MELLLNQQNDLENSSISLVEDENHPKSPNVHENENSKAVVDLHTLKQLLDRFELAEKELKRLIDEFTFPNIINKFEKFIISEMINPETTNEQIIEMRKIYHELKNNNQDHSKILENLCDPSVLDFSMMENISTQNEKQSNADDNINNPKNKSCERRRKSEKLKIKNSSTNNRRRTIKKNHPGLIKIYPKSKKGCYETEKFDSKENIWNHSPSSSVIHYELMTSNNNDVLSFNSPNLQVTTSAIESFPQTFMNIDFSSENNYFLDTSHQNYVQQFLVSDDSTIDISHYEDTLLYYTM</sequence>
<evidence type="ECO:0000256" key="1">
    <source>
        <dbReference type="SAM" id="MobiDB-lite"/>
    </source>
</evidence>
<name>A0A8H4ESQ7_GIGMA</name>
<feature type="compositionally biased region" description="Basic and acidic residues" evidence="1">
    <location>
        <begin position="21"/>
        <end position="33"/>
    </location>
</feature>
<feature type="compositionally biased region" description="Polar residues" evidence="1">
    <location>
        <begin position="134"/>
        <end position="150"/>
    </location>
</feature>
<organism evidence="2 3">
    <name type="scientific">Gigaspora margarita</name>
    <dbReference type="NCBI Taxonomy" id="4874"/>
    <lineage>
        <taxon>Eukaryota</taxon>
        <taxon>Fungi</taxon>
        <taxon>Fungi incertae sedis</taxon>
        <taxon>Mucoromycota</taxon>
        <taxon>Glomeromycotina</taxon>
        <taxon>Glomeromycetes</taxon>
        <taxon>Diversisporales</taxon>
        <taxon>Gigasporaceae</taxon>
        <taxon>Gigaspora</taxon>
    </lineage>
</organism>
<feature type="region of interest" description="Disordered" evidence="1">
    <location>
        <begin position="134"/>
        <end position="179"/>
    </location>
</feature>
<comment type="caution">
    <text evidence="2">The sequence shown here is derived from an EMBL/GenBank/DDBJ whole genome shotgun (WGS) entry which is preliminary data.</text>
</comment>
<accession>A0A8H4ESQ7</accession>
<evidence type="ECO:0000313" key="2">
    <source>
        <dbReference type="EMBL" id="KAF0547890.1"/>
    </source>
</evidence>
<feature type="compositionally biased region" description="Low complexity" evidence="1">
    <location>
        <begin position="1"/>
        <end position="13"/>
    </location>
</feature>
<evidence type="ECO:0000313" key="3">
    <source>
        <dbReference type="Proteomes" id="UP000439903"/>
    </source>
</evidence>
<gene>
    <name evidence="2" type="ORF">F8M41_000363</name>
</gene>
<keyword evidence="3" id="KW-1185">Reference proteome</keyword>
<protein>
    <submittedName>
        <fullName evidence="2">Uncharacterized protein</fullName>
    </submittedName>
</protein>
<dbReference type="EMBL" id="WTPW01000103">
    <property type="protein sequence ID" value="KAF0547890.1"/>
    <property type="molecule type" value="Genomic_DNA"/>
</dbReference>
<dbReference type="Proteomes" id="UP000439903">
    <property type="component" value="Unassembled WGS sequence"/>
</dbReference>
<dbReference type="AlphaFoldDB" id="A0A8H4ESQ7"/>
<reference evidence="2 3" key="1">
    <citation type="journal article" date="2019" name="Environ. Microbiol.">
        <title>At the nexus of three kingdoms: the genome of the mycorrhizal fungus Gigaspora margarita provides insights into plant, endobacterial and fungal interactions.</title>
        <authorList>
            <person name="Venice F."/>
            <person name="Ghignone S."/>
            <person name="Salvioli di Fossalunga A."/>
            <person name="Amselem J."/>
            <person name="Novero M."/>
            <person name="Xianan X."/>
            <person name="Sedzielewska Toro K."/>
            <person name="Morin E."/>
            <person name="Lipzen A."/>
            <person name="Grigoriev I.V."/>
            <person name="Henrissat B."/>
            <person name="Martin F.M."/>
            <person name="Bonfante P."/>
        </authorList>
    </citation>
    <scope>NUCLEOTIDE SEQUENCE [LARGE SCALE GENOMIC DNA]</scope>
    <source>
        <strain evidence="2 3">BEG34</strain>
    </source>
</reference>
<proteinExistence type="predicted"/>
<dbReference type="OrthoDB" id="2380202at2759"/>